<protein>
    <submittedName>
        <fullName evidence="1">Uncharacterized protein</fullName>
    </submittedName>
</protein>
<name>A0A1N7NY46_9FLAO</name>
<accession>A0A1N7NY46</accession>
<evidence type="ECO:0000313" key="2">
    <source>
        <dbReference type="Proteomes" id="UP000186744"/>
    </source>
</evidence>
<dbReference type="RefSeq" id="WP_076552429.1">
    <property type="nucleotide sequence ID" value="NZ_FTOL01000004.1"/>
</dbReference>
<dbReference type="AlphaFoldDB" id="A0A1N7NY46"/>
<evidence type="ECO:0000313" key="1">
    <source>
        <dbReference type="EMBL" id="SIT03159.1"/>
    </source>
</evidence>
<dbReference type="STRING" id="373668.SAMN05421786_104170"/>
<gene>
    <name evidence="1" type="ORF">SAMN05421786_104170</name>
</gene>
<reference evidence="2" key="1">
    <citation type="submission" date="2017-01" db="EMBL/GenBank/DDBJ databases">
        <authorList>
            <person name="Varghese N."/>
            <person name="Submissions S."/>
        </authorList>
    </citation>
    <scope>NUCLEOTIDE SEQUENCE [LARGE SCALE GENOMIC DNA]</scope>
    <source>
        <strain evidence="2">DSM 18017</strain>
    </source>
</reference>
<dbReference type="Proteomes" id="UP000186744">
    <property type="component" value="Unassembled WGS sequence"/>
</dbReference>
<proteinExistence type="predicted"/>
<organism evidence="1 2">
    <name type="scientific">Chryseobacterium ureilyticum</name>
    <dbReference type="NCBI Taxonomy" id="373668"/>
    <lineage>
        <taxon>Bacteria</taxon>
        <taxon>Pseudomonadati</taxon>
        <taxon>Bacteroidota</taxon>
        <taxon>Flavobacteriia</taxon>
        <taxon>Flavobacteriales</taxon>
        <taxon>Weeksellaceae</taxon>
        <taxon>Chryseobacterium group</taxon>
        <taxon>Chryseobacterium</taxon>
    </lineage>
</organism>
<dbReference type="OrthoDB" id="8794977at2"/>
<keyword evidence="2" id="KW-1185">Reference proteome</keyword>
<dbReference type="EMBL" id="FTOL01000004">
    <property type="protein sequence ID" value="SIT03159.1"/>
    <property type="molecule type" value="Genomic_DNA"/>
</dbReference>
<sequence length="93" mass="10771">MSKKYTECSLHGKQEIGLLCTHLAHSLLDRIPVGFHEFDPGDLGRPDAWCDLCHAAEQQIETEKDEEEWFTNCDYKILCVACWDEAKDMNRKI</sequence>